<proteinExistence type="predicted"/>
<gene>
    <name evidence="1" type="ORF">LCGC14_1202230</name>
</gene>
<dbReference type="EMBL" id="LAZR01006189">
    <property type="protein sequence ID" value="KKM94043.1"/>
    <property type="molecule type" value="Genomic_DNA"/>
</dbReference>
<comment type="caution">
    <text evidence="1">The sequence shown here is derived from an EMBL/GenBank/DDBJ whole genome shotgun (WGS) entry which is preliminary data.</text>
</comment>
<protein>
    <submittedName>
        <fullName evidence="1">Uncharacterized protein</fullName>
    </submittedName>
</protein>
<name>A0A0F9LKZ7_9ZZZZ</name>
<accession>A0A0F9LKZ7</accession>
<evidence type="ECO:0000313" key="1">
    <source>
        <dbReference type="EMBL" id="KKM94043.1"/>
    </source>
</evidence>
<sequence length="167" mass="19998">MIKIRKFNEEFYDGMLYDDTYHEIFINPTKKELDIVYKEGFNIEGYRGIRFIAKNDTKQLFVFNSDLLHAYAVKKIFNKNGKILLDANYQMVSGSIEGNDYVVSESDTLWESEIKFSNDPVMYLEFLLETDWSWIDKYIYFSDWWEETMVPKLKLQLITIEQEKLSD</sequence>
<reference evidence="1" key="1">
    <citation type="journal article" date="2015" name="Nature">
        <title>Complex archaea that bridge the gap between prokaryotes and eukaryotes.</title>
        <authorList>
            <person name="Spang A."/>
            <person name="Saw J.H."/>
            <person name="Jorgensen S.L."/>
            <person name="Zaremba-Niedzwiedzka K."/>
            <person name="Martijn J."/>
            <person name="Lind A.E."/>
            <person name="van Eijk R."/>
            <person name="Schleper C."/>
            <person name="Guy L."/>
            <person name="Ettema T.J."/>
        </authorList>
    </citation>
    <scope>NUCLEOTIDE SEQUENCE</scope>
</reference>
<organism evidence="1">
    <name type="scientific">marine sediment metagenome</name>
    <dbReference type="NCBI Taxonomy" id="412755"/>
    <lineage>
        <taxon>unclassified sequences</taxon>
        <taxon>metagenomes</taxon>
        <taxon>ecological metagenomes</taxon>
    </lineage>
</organism>
<dbReference type="AlphaFoldDB" id="A0A0F9LKZ7"/>